<organism evidence="4 5">
    <name type="scientific">Eubacterium limosum</name>
    <dbReference type="NCBI Taxonomy" id="1736"/>
    <lineage>
        <taxon>Bacteria</taxon>
        <taxon>Bacillati</taxon>
        <taxon>Bacillota</taxon>
        <taxon>Clostridia</taxon>
        <taxon>Eubacteriales</taxon>
        <taxon>Eubacteriaceae</taxon>
        <taxon>Eubacterium</taxon>
    </lineage>
</organism>
<feature type="DNA-binding region" description="H-T-H motif" evidence="2">
    <location>
        <begin position="31"/>
        <end position="50"/>
    </location>
</feature>
<dbReference type="RefSeq" id="WP_038351033.1">
    <property type="nucleotide sequence ID" value="NZ_CP019962.1"/>
</dbReference>
<evidence type="ECO:0000313" key="4">
    <source>
        <dbReference type="EMBL" id="ARD64336.1"/>
    </source>
</evidence>
<evidence type="ECO:0000256" key="1">
    <source>
        <dbReference type="ARBA" id="ARBA00023125"/>
    </source>
</evidence>
<dbReference type="PROSITE" id="PS50977">
    <property type="entry name" value="HTH_TETR_2"/>
    <property type="match status" value="1"/>
</dbReference>
<feature type="domain" description="HTH tetR-type" evidence="3">
    <location>
        <begin position="8"/>
        <end position="68"/>
    </location>
</feature>
<reference evidence="5" key="1">
    <citation type="journal article" date="2017" name="Sci. Rep.">
        <title>Determination of the Genome and Primary Transcriptome of Syngas Fermenting Eubacterium limosum ATCC 8486.</title>
        <authorList>
            <person name="Song Y."/>
            <person name="Shin J."/>
            <person name="Jeong Y."/>
            <person name="Jin S."/>
            <person name="Lee J.K."/>
            <person name="Kim D.R."/>
            <person name="Kim S.C."/>
            <person name="Cho S."/>
            <person name="Cho B.K."/>
        </authorList>
    </citation>
    <scope>NUCLEOTIDE SEQUENCE [LARGE SCALE GENOMIC DNA]</scope>
    <source>
        <strain evidence="5">ATCC 8486</strain>
    </source>
</reference>
<evidence type="ECO:0000259" key="3">
    <source>
        <dbReference type="PROSITE" id="PS50977"/>
    </source>
</evidence>
<accession>A0AAC9QRN5</accession>
<dbReference type="AlphaFoldDB" id="A0AAC9QRN5"/>
<dbReference type="Proteomes" id="UP000192391">
    <property type="component" value="Chromosome"/>
</dbReference>
<keyword evidence="1 2" id="KW-0238">DNA-binding</keyword>
<dbReference type="Pfam" id="PF00440">
    <property type="entry name" value="TetR_N"/>
    <property type="match status" value="1"/>
</dbReference>
<evidence type="ECO:0000256" key="2">
    <source>
        <dbReference type="PROSITE-ProRule" id="PRU00335"/>
    </source>
</evidence>
<proteinExistence type="predicted"/>
<dbReference type="KEGG" id="elim:B2M23_01675"/>
<sequence>MANNEAGIATKQKIIYYSKLLFYKNGFNKTTLKNICEAAEIPRTNLFHYFKDKTDIASFLTNDINNRFYGCVNQEIEARHYGGDLIQKGCTCIAAFFLSVMSDPKLNRFFSEIYLNHTGVIPGNDFYLSVFRTLYKAAKKNPETLEFKLFYITNTACQGEFLRQFMSGELNAPSTECVSYFLNQLLIGLSVPEEDKSIIAETAIRLSGQLKTSFLEVFWTEPDLKME</sequence>
<dbReference type="EMBL" id="CP019962">
    <property type="protein sequence ID" value="ARD64336.1"/>
    <property type="molecule type" value="Genomic_DNA"/>
</dbReference>
<name>A0AAC9QRN5_EUBLI</name>
<dbReference type="Gene3D" id="1.10.357.10">
    <property type="entry name" value="Tetracycline Repressor, domain 2"/>
    <property type="match status" value="1"/>
</dbReference>
<dbReference type="InterPro" id="IPR001647">
    <property type="entry name" value="HTH_TetR"/>
</dbReference>
<dbReference type="InterPro" id="IPR009057">
    <property type="entry name" value="Homeodomain-like_sf"/>
</dbReference>
<gene>
    <name evidence="4" type="ORF">B2M23_01675</name>
</gene>
<dbReference type="SUPFAM" id="SSF46689">
    <property type="entry name" value="Homeodomain-like"/>
    <property type="match status" value="1"/>
</dbReference>
<evidence type="ECO:0000313" key="5">
    <source>
        <dbReference type="Proteomes" id="UP000192391"/>
    </source>
</evidence>
<dbReference type="GO" id="GO:0003677">
    <property type="term" value="F:DNA binding"/>
    <property type="evidence" value="ECO:0007669"/>
    <property type="project" value="UniProtKB-UniRule"/>
</dbReference>
<protein>
    <submittedName>
        <fullName evidence="4">TetR family transcriptional regulator</fullName>
    </submittedName>
</protein>